<reference evidence="1 2" key="1">
    <citation type="submission" date="2019-02" db="EMBL/GenBank/DDBJ databases">
        <title>Draft genome sequence of Arthrospira platensis NIES-3804.</title>
        <authorList>
            <person name="Yamaguchi H."/>
            <person name="Suzuki S."/>
            <person name="Kawachi M."/>
        </authorList>
    </citation>
    <scope>NUCLEOTIDE SEQUENCE [LARGE SCALE GENOMIC DNA]</scope>
    <source>
        <strain evidence="1 2">NIES-3804</strain>
    </source>
</reference>
<evidence type="ECO:0000313" key="1">
    <source>
        <dbReference type="EMBL" id="GCL51798.1"/>
    </source>
</evidence>
<dbReference type="Proteomes" id="UP000435041">
    <property type="component" value="Unassembled WGS sequence"/>
</dbReference>
<protein>
    <submittedName>
        <fullName evidence="1">Uncharacterized protein</fullName>
    </submittedName>
</protein>
<evidence type="ECO:0000313" key="2">
    <source>
        <dbReference type="Proteomes" id="UP000435041"/>
    </source>
</evidence>
<accession>A0A6H9G939</accession>
<dbReference type="EMBL" id="BJCI01000068">
    <property type="protein sequence ID" value="GCL51798.1"/>
    <property type="molecule type" value="Genomic_DNA"/>
</dbReference>
<comment type="caution">
    <text evidence="1">The sequence shown here is derived from an EMBL/GenBank/DDBJ whole genome shotgun (WGS) entry which is preliminary data.</text>
</comment>
<dbReference type="AlphaFoldDB" id="A0A6H9G939"/>
<sequence length="122" mass="14251">MRIFLLYSLASPDFLSIYAYDKSGMLPSRIRLIIKYIDRLRDFQSVKLIDYRENFDYQLMVERFLQLLVKASSDINSDSLLQLHNVTPSTYSVFQSAEVQKLWVLGKRQKSKGKKNMCTSLA</sequence>
<name>A0A6H9G939_MICAE</name>
<organism evidence="1 2">
    <name type="scientific">Microcystis aeruginosa NIES-3804</name>
    <dbReference type="NCBI Taxonomy" id="2517783"/>
    <lineage>
        <taxon>Bacteria</taxon>
        <taxon>Bacillati</taxon>
        <taxon>Cyanobacteriota</taxon>
        <taxon>Cyanophyceae</taxon>
        <taxon>Oscillatoriophycideae</taxon>
        <taxon>Chroococcales</taxon>
        <taxon>Microcystaceae</taxon>
        <taxon>Microcystis</taxon>
    </lineage>
</organism>
<proteinExistence type="predicted"/>
<gene>
    <name evidence="1" type="ORF">NIES3804_33820</name>
</gene>